<evidence type="ECO:0000256" key="3">
    <source>
        <dbReference type="ARBA" id="ARBA00023110"/>
    </source>
</evidence>
<dbReference type="PROSITE" id="PS50059">
    <property type="entry name" value="FKBP_PPIASE"/>
    <property type="match status" value="1"/>
</dbReference>
<gene>
    <name evidence="6" type="ORF">IAC06_08425</name>
</gene>
<name>A0A9D9EWN9_9BACT</name>
<evidence type="ECO:0000313" key="6">
    <source>
        <dbReference type="EMBL" id="MBO8452885.1"/>
    </source>
</evidence>
<dbReference type="PROSITE" id="PS51257">
    <property type="entry name" value="PROKAR_LIPOPROTEIN"/>
    <property type="match status" value="1"/>
</dbReference>
<evidence type="ECO:0000256" key="2">
    <source>
        <dbReference type="ARBA" id="ARBA00013194"/>
    </source>
</evidence>
<reference evidence="6" key="2">
    <citation type="journal article" date="2021" name="PeerJ">
        <title>Extensive microbial diversity within the chicken gut microbiome revealed by metagenomics and culture.</title>
        <authorList>
            <person name="Gilroy R."/>
            <person name="Ravi A."/>
            <person name="Getino M."/>
            <person name="Pursley I."/>
            <person name="Horton D.L."/>
            <person name="Alikhan N.F."/>
            <person name="Baker D."/>
            <person name="Gharbi K."/>
            <person name="Hall N."/>
            <person name="Watson M."/>
            <person name="Adriaenssens E.M."/>
            <person name="Foster-Nyarko E."/>
            <person name="Jarju S."/>
            <person name="Secka A."/>
            <person name="Antonio M."/>
            <person name="Oren A."/>
            <person name="Chaudhuri R.R."/>
            <person name="La Ragione R."/>
            <person name="Hildebrand F."/>
            <person name="Pallen M.J."/>
        </authorList>
    </citation>
    <scope>NUCLEOTIDE SEQUENCE</scope>
    <source>
        <strain evidence="6">B1-20833</strain>
    </source>
</reference>
<dbReference type="EMBL" id="JADIMI010000081">
    <property type="protein sequence ID" value="MBO8452885.1"/>
    <property type="molecule type" value="Genomic_DNA"/>
</dbReference>
<dbReference type="EC" id="5.2.1.8" evidence="2 4"/>
<reference evidence="6" key="1">
    <citation type="submission" date="2020-10" db="EMBL/GenBank/DDBJ databases">
        <authorList>
            <person name="Gilroy R."/>
        </authorList>
    </citation>
    <scope>NUCLEOTIDE SEQUENCE</scope>
    <source>
        <strain evidence="6">B1-20833</strain>
    </source>
</reference>
<proteinExistence type="predicted"/>
<protein>
    <recommendedName>
        <fullName evidence="2 4">peptidylprolyl isomerase</fullName>
        <ecNumber evidence="2 4">5.2.1.8</ecNumber>
    </recommendedName>
</protein>
<evidence type="ECO:0000256" key="4">
    <source>
        <dbReference type="PROSITE-ProRule" id="PRU00277"/>
    </source>
</evidence>
<dbReference type="Proteomes" id="UP000823661">
    <property type="component" value="Unassembled WGS sequence"/>
</dbReference>
<dbReference type="InterPro" id="IPR001179">
    <property type="entry name" value="PPIase_FKBP_dom"/>
</dbReference>
<dbReference type="Gene3D" id="3.10.50.40">
    <property type="match status" value="2"/>
</dbReference>
<organism evidence="6 7">
    <name type="scientific">Candidatus Cryptobacteroides intestinavium</name>
    <dbReference type="NCBI Taxonomy" id="2840766"/>
    <lineage>
        <taxon>Bacteria</taxon>
        <taxon>Pseudomonadati</taxon>
        <taxon>Bacteroidota</taxon>
        <taxon>Bacteroidia</taxon>
        <taxon>Bacteroidales</taxon>
        <taxon>Candidatus Cryptobacteroides</taxon>
    </lineage>
</organism>
<dbReference type="InterPro" id="IPR046357">
    <property type="entry name" value="PPIase_dom_sf"/>
</dbReference>
<keyword evidence="3 4" id="KW-0697">Rotamase</keyword>
<dbReference type="SUPFAM" id="SSF54534">
    <property type="entry name" value="FKBP-like"/>
    <property type="match status" value="2"/>
</dbReference>
<comment type="caution">
    <text evidence="6">The sequence shown here is derived from an EMBL/GenBank/DDBJ whole genome shotgun (WGS) entry which is preliminary data.</text>
</comment>
<keyword evidence="4 6" id="KW-0413">Isomerase</keyword>
<dbReference type="AlphaFoldDB" id="A0A9D9EWN9"/>
<evidence type="ECO:0000313" key="7">
    <source>
        <dbReference type="Proteomes" id="UP000823661"/>
    </source>
</evidence>
<evidence type="ECO:0000256" key="1">
    <source>
        <dbReference type="ARBA" id="ARBA00000971"/>
    </source>
</evidence>
<sequence>MKRFLTAAAVSAATVLAVSCAKERTSDTNEAAKRYFDAWVTVQKETHPEYLWEKTGNGVYLLEDEQIEDGDIVTDSSYVFVYYVYTDLEGNILGTNSEELAHKTDMDYDISNYYGPATWTNSDAGLNVGVRDVISGMTIGGQRKAVVPSWLSTATRYGSEEEFLANVTDGSNSIYDITIVDATNDILLYQRDSMDRYWKRNIQHIDPDNSGATESQPYTGPDGIVFQEKWDTAYTGFLFRQYFNNLDKDENGSPAMSFEDDTTLYINYTGRLLYGPRAGQVFNTTIADTAKVHNIYNAARSYEPVEIKWSSDSTAISMGGSTDLINGFKSMLKHLHNEEAGDEEKFTAGEKAVAIFYSSLGYGYSGSGSLIPGFAPLRFDITVVKQEEE</sequence>
<dbReference type="GO" id="GO:0003755">
    <property type="term" value="F:peptidyl-prolyl cis-trans isomerase activity"/>
    <property type="evidence" value="ECO:0007669"/>
    <property type="project" value="UniProtKB-KW"/>
</dbReference>
<accession>A0A9D9EWN9</accession>
<comment type="catalytic activity">
    <reaction evidence="1 4">
        <text>[protein]-peptidylproline (omega=180) = [protein]-peptidylproline (omega=0)</text>
        <dbReference type="Rhea" id="RHEA:16237"/>
        <dbReference type="Rhea" id="RHEA-COMP:10747"/>
        <dbReference type="Rhea" id="RHEA-COMP:10748"/>
        <dbReference type="ChEBI" id="CHEBI:83833"/>
        <dbReference type="ChEBI" id="CHEBI:83834"/>
        <dbReference type="EC" id="5.2.1.8"/>
    </reaction>
</comment>
<feature type="domain" description="PPIase FKBP-type" evidence="5">
    <location>
        <begin position="261"/>
        <end position="387"/>
    </location>
</feature>
<evidence type="ECO:0000259" key="5">
    <source>
        <dbReference type="PROSITE" id="PS50059"/>
    </source>
</evidence>